<evidence type="ECO:0000313" key="1">
    <source>
        <dbReference type="EMBL" id="KZV14512.1"/>
    </source>
</evidence>
<dbReference type="EMBL" id="KV020456">
    <property type="protein sequence ID" value="KZV14512.1"/>
    <property type="molecule type" value="Genomic_DNA"/>
</dbReference>
<evidence type="ECO:0000313" key="2">
    <source>
        <dbReference type="Proteomes" id="UP000250235"/>
    </source>
</evidence>
<name>A0A2Z7A6P6_9LAMI</name>
<dbReference type="Proteomes" id="UP000250235">
    <property type="component" value="Unassembled WGS sequence"/>
</dbReference>
<proteinExistence type="predicted"/>
<organism evidence="1 2">
    <name type="scientific">Dorcoceras hygrometricum</name>
    <dbReference type="NCBI Taxonomy" id="472368"/>
    <lineage>
        <taxon>Eukaryota</taxon>
        <taxon>Viridiplantae</taxon>
        <taxon>Streptophyta</taxon>
        <taxon>Embryophyta</taxon>
        <taxon>Tracheophyta</taxon>
        <taxon>Spermatophyta</taxon>
        <taxon>Magnoliopsida</taxon>
        <taxon>eudicotyledons</taxon>
        <taxon>Gunneridae</taxon>
        <taxon>Pentapetalae</taxon>
        <taxon>asterids</taxon>
        <taxon>lamiids</taxon>
        <taxon>Lamiales</taxon>
        <taxon>Gesneriaceae</taxon>
        <taxon>Didymocarpoideae</taxon>
        <taxon>Trichosporeae</taxon>
        <taxon>Loxocarpinae</taxon>
        <taxon>Dorcoceras</taxon>
    </lineage>
</organism>
<reference evidence="1 2" key="1">
    <citation type="journal article" date="2015" name="Proc. Natl. Acad. Sci. U.S.A.">
        <title>The resurrection genome of Boea hygrometrica: A blueprint for survival of dehydration.</title>
        <authorList>
            <person name="Xiao L."/>
            <person name="Yang G."/>
            <person name="Zhang L."/>
            <person name="Yang X."/>
            <person name="Zhao S."/>
            <person name="Ji Z."/>
            <person name="Zhou Q."/>
            <person name="Hu M."/>
            <person name="Wang Y."/>
            <person name="Chen M."/>
            <person name="Xu Y."/>
            <person name="Jin H."/>
            <person name="Xiao X."/>
            <person name="Hu G."/>
            <person name="Bao F."/>
            <person name="Hu Y."/>
            <person name="Wan P."/>
            <person name="Li L."/>
            <person name="Deng X."/>
            <person name="Kuang T."/>
            <person name="Xiang C."/>
            <person name="Zhu J.K."/>
            <person name="Oliver M.J."/>
            <person name="He Y."/>
        </authorList>
    </citation>
    <scope>NUCLEOTIDE SEQUENCE [LARGE SCALE GENOMIC DNA]</scope>
    <source>
        <strain evidence="2">cv. XS01</strain>
    </source>
</reference>
<accession>A0A2Z7A6P6</accession>
<dbReference type="AlphaFoldDB" id="A0A2Z7A6P6"/>
<keyword evidence="2" id="KW-1185">Reference proteome</keyword>
<sequence>MLLVPGPPLTKRESSIHGGIVPTIRKVVSTTGCVVSTIGCMVSTTPAGIADIGFTSFWPLRPGLPC</sequence>
<gene>
    <name evidence="1" type="ORF">F511_42270</name>
</gene>
<protein>
    <submittedName>
        <fullName evidence="1">Uncharacterized protein</fullName>
    </submittedName>
</protein>